<evidence type="ECO:0000256" key="5">
    <source>
        <dbReference type="ARBA" id="ARBA00022490"/>
    </source>
</evidence>
<keyword evidence="5 14" id="KW-0963">Cytoplasm</keyword>
<dbReference type="HOGENOM" id="CLU_333436_0_0_1"/>
<dbReference type="InterPro" id="IPR029006">
    <property type="entry name" value="ADF-H/Gelsolin-like_dom_sf"/>
</dbReference>
<dbReference type="InterPro" id="IPR036465">
    <property type="entry name" value="vWFA_dom_sf"/>
</dbReference>
<name>A5DBJ9_PICGU</name>
<dbReference type="AlphaFoldDB" id="A5DBJ9"/>
<dbReference type="InterPro" id="IPR006895">
    <property type="entry name" value="Znf_Sec23_Sec24"/>
</dbReference>
<dbReference type="KEGG" id="pgu:PGUG_00654"/>
<comment type="similarity">
    <text evidence="3 14">Belongs to the SEC23/SEC24 family. SEC23 subfamily.</text>
</comment>
<comment type="subcellular location">
    <subcellularLocation>
        <location evidence="14">Cytoplasm</location>
    </subcellularLocation>
    <subcellularLocation>
        <location evidence="1 14">Cytoplasmic vesicle</location>
        <location evidence="1 14">COPII-coated vesicle membrane</location>
        <topology evidence="1 14">Peripheral membrane protein</topology>
        <orientation evidence="1 14">Cytoplasmic side</orientation>
    </subcellularLocation>
    <subcellularLocation>
        <location evidence="2 14">Endoplasmic reticulum membrane</location>
        <topology evidence="2 14">Peripheral membrane protein</topology>
        <orientation evidence="2 14">Cytoplasmic side</orientation>
    </subcellularLocation>
    <subcellularLocation>
        <location evidence="14">Golgi apparatus membrane</location>
        <topology evidence="14">Peripheral membrane protein</topology>
        <orientation evidence="14">Cytoplasmic side</orientation>
    </subcellularLocation>
</comment>
<dbReference type="SUPFAM" id="SSF82919">
    <property type="entry name" value="Zn-finger domain of Sec23/24"/>
    <property type="match status" value="1"/>
</dbReference>
<dbReference type="InterPro" id="IPR036180">
    <property type="entry name" value="Gelsolin-like_dom_sf"/>
</dbReference>
<dbReference type="InterPro" id="IPR006900">
    <property type="entry name" value="Sec23/24_helical_dom"/>
</dbReference>
<dbReference type="eggNOG" id="KOG1986">
    <property type="taxonomic scope" value="Eukaryota"/>
</dbReference>
<dbReference type="Gene3D" id="1.20.120.730">
    <property type="entry name" value="Sec23/Sec24 helical domain"/>
    <property type="match status" value="1"/>
</dbReference>
<evidence type="ECO:0000256" key="4">
    <source>
        <dbReference type="ARBA" id="ARBA00022448"/>
    </source>
</evidence>
<keyword evidence="10 14" id="KW-0653">Protein transport</keyword>
<proteinExistence type="inferred from homology"/>
<evidence type="ECO:0000256" key="13">
    <source>
        <dbReference type="ARBA" id="ARBA00025471"/>
    </source>
</evidence>
<dbReference type="InterPro" id="IPR037364">
    <property type="entry name" value="Sec23"/>
</dbReference>
<dbReference type="OrthoDB" id="4093209at2759"/>
<evidence type="ECO:0000256" key="1">
    <source>
        <dbReference type="ARBA" id="ARBA00004299"/>
    </source>
</evidence>
<dbReference type="STRING" id="294746.A5DBJ9"/>
<dbReference type="SUPFAM" id="SSF82754">
    <property type="entry name" value="C-terminal, gelsolin-like domain of Sec23/24"/>
    <property type="match status" value="1"/>
</dbReference>
<dbReference type="SUPFAM" id="SSF53300">
    <property type="entry name" value="vWA-like"/>
    <property type="match status" value="1"/>
</dbReference>
<dbReference type="Pfam" id="PF04811">
    <property type="entry name" value="Sec23_trunk"/>
    <property type="match status" value="1"/>
</dbReference>
<feature type="region of interest" description="Disordered" evidence="15">
    <location>
        <begin position="222"/>
        <end position="241"/>
    </location>
</feature>
<evidence type="ECO:0000256" key="11">
    <source>
        <dbReference type="ARBA" id="ARBA00023136"/>
    </source>
</evidence>
<feature type="domain" description="Sec23/Sec24 trunk" evidence="17">
    <location>
        <begin position="118"/>
        <end position="344"/>
    </location>
</feature>
<dbReference type="SUPFAM" id="SSF81995">
    <property type="entry name" value="beta-sandwich domain of Sec23/24"/>
    <property type="match status" value="1"/>
</dbReference>
<dbReference type="Gene3D" id="3.40.50.410">
    <property type="entry name" value="von Willebrand factor, type A domain"/>
    <property type="match status" value="1"/>
</dbReference>
<dbReference type="RefSeq" id="XP_001487277.2">
    <property type="nucleotide sequence ID" value="XM_001487227.1"/>
</dbReference>
<keyword evidence="20" id="KW-1185">Reference proteome</keyword>
<dbReference type="Pfam" id="PF04815">
    <property type="entry name" value="Sec23_helical"/>
    <property type="match status" value="1"/>
</dbReference>
<evidence type="ECO:0000259" key="16">
    <source>
        <dbReference type="Pfam" id="PF04810"/>
    </source>
</evidence>
<dbReference type="EMBL" id="CH408155">
    <property type="protein sequence ID" value="EDK36556.2"/>
    <property type="molecule type" value="Genomic_DNA"/>
</dbReference>
<gene>
    <name evidence="19" type="ORF">PGUG_00654</name>
</gene>
<dbReference type="PANTHER" id="PTHR11141">
    <property type="entry name" value="PROTEIN TRANSPORT PROTEIN SEC23"/>
    <property type="match status" value="1"/>
</dbReference>
<dbReference type="InterPro" id="IPR006896">
    <property type="entry name" value="Sec23/24_trunk_dom"/>
</dbReference>
<keyword evidence="14" id="KW-0333">Golgi apparatus</keyword>
<evidence type="ECO:0000313" key="20">
    <source>
        <dbReference type="Proteomes" id="UP000001997"/>
    </source>
</evidence>
<accession>A5DBJ9</accession>
<dbReference type="Gene3D" id="3.40.20.10">
    <property type="entry name" value="Severin"/>
    <property type="match status" value="1"/>
</dbReference>
<dbReference type="Proteomes" id="UP000001997">
    <property type="component" value="Unassembled WGS sequence"/>
</dbReference>
<dbReference type="Pfam" id="PF04810">
    <property type="entry name" value="zf-Sec23_Sec24"/>
    <property type="match status" value="1"/>
</dbReference>
<keyword evidence="9 14" id="KW-0931">ER-Golgi transport</keyword>
<evidence type="ECO:0000259" key="18">
    <source>
        <dbReference type="Pfam" id="PF04815"/>
    </source>
</evidence>
<dbReference type="PANTHER" id="PTHR11141:SF0">
    <property type="entry name" value="PROTEIN TRANSPORT PROTEIN SEC23"/>
    <property type="match status" value="1"/>
</dbReference>
<sequence length="880" mass="99458">MSEVRFNWNVFPSTRLQESQIVTPVGCLYTPVIEKCKKNFVSDQPIQCETCTAIINPHILLDRANNMWKCPFCGKMSYFFESFKLDEDRRNSPGFLDSEVDTVEYHLPSDIGMPSEGPLVYYFVVDSYEYKDGDNDSDKSFERLKSAIISSLAAIPDGAHIGLISFDSKVTFHNLESELTLAVTESSISSREDESDQTIKPTDYFRPDKFSKVSELLNLDVPLDKSPKKNNRRPSSGAVEVNETTRNSFVEYIRSLQPTYTNSHKPPRNSGLALYVLTAILSRFEFNNMVGTTFFFSSGPCTLNPGMVMDCTKRNEHMRSHNDIAKLQAPYFVSASKYYHTLALMACGLTPSAASSIAYNVSSKATAYPVAPNAPRWSFELFFGSLDQAGVYEMKPLVTETNGTIHLTSSFANRNFEDALMKSIGASTKYKCELTVLTSGNSKVSKLVGNGHSLPSSYQSDKLNWAHHEKIADTMGEFDSATKKRNFTNRWSFNALKELDTMALFFEPTTASSSTMLSAQGVTEVFIQFRLKYWDLKSWKIRVTTVRKPTTLASLIPHQTKTSKGYQLVNSKSKIVMEKEWRDSFDPYAWTVLFTRLLLDKIDSSLGFENFANITNDIHGSVVKLLYSVGGLLANAGETLVNPYLSLQTQELLHKKFKMIPQLIFSLSRNPCLINIFNSSPDETAFHYSVFMRSSCIQSSIMIDPVLYFETSDTFEKVPLKIETLTQNGSGFYVLDCGFNVIIYNHIADDHHKSLKLHSSQNEDLVYNRSSTIAGPLQFLQTDVFKQGRSFTPSIIVTQTDHSQARFFTARLSPRYNREMGATFEQKRGFWDGLKSFIGKSETTNTFTQYYDVLSDDVSFEKYCKDLFNDVQSYSRTASV</sequence>
<dbReference type="GO" id="GO:0030127">
    <property type="term" value="C:COPII vesicle coat"/>
    <property type="evidence" value="ECO:0007669"/>
    <property type="project" value="InterPro"/>
</dbReference>
<organism evidence="19 20">
    <name type="scientific">Meyerozyma guilliermondii (strain ATCC 6260 / CBS 566 / DSM 6381 / JCM 1539 / NBRC 10279 / NRRL Y-324)</name>
    <name type="common">Yeast</name>
    <name type="synonym">Candida guilliermondii</name>
    <dbReference type="NCBI Taxonomy" id="294746"/>
    <lineage>
        <taxon>Eukaryota</taxon>
        <taxon>Fungi</taxon>
        <taxon>Dikarya</taxon>
        <taxon>Ascomycota</taxon>
        <taxon>Saccharomycotina</taxon>
        <taxon>Pichiomycetes</taxon>
        <taxon>Debaryomycetaceae</taxon>
        <taxon>Meyerozyma</taxon>
    </lineage>
</organism>
<evidence type="ECO:0000256" key="9">
    <source>
        <dbReference type="ARBA" id="ARBA00022892"/>
    </source>
</evidence>
<evidence type="ECO:0000256" key="2">
    <source>
        <dbReference type="ARBA" id="ARBA00004397"/>
    </source>
</evidence>
<evidence type="ECO:0000256" key="15">
    <source>
        <dbReference type="SAM" id="MobiDB-lite"/>
    </source>
</evidence>
<evidence type="ECO:0000256" key="7">
    <source>
        <dbReference type="ARBA" id="ARBA00022824"/>
    </source>
</evidence>
<keyword evidence="7 14" id="KW-0256">Endoplasmic reticulum</keyword>
<protein>
    <recommendedName>
        <fullName evidence="14">Protein transport protein SEC23</fullName>
    </recommendedName>
</protein>
<dbReference type="VEuPathDB" id="FungiDB:PGUG_00654"/>
<feature type="domain" description="Zinc finger Sec23/Sec24-type" evidence="16">
    <location>
        <begin position="45"/>
        <end position="79"/>
    </location>
</feature>
<feature type="domain" description="Sec23/Sec24 helical" evidence="18">
    <location>
        <begin position="586"/>
        <end position="699"/>
    </location>
</feature>
<dbReference type="GO" id="GO:0070971">
    <property type="term" value="C:endoplasmic reticulum exit site"/>
    <property type="evidence" value="ECO:0007669"/>
    <property type="project" value="TreeGrafter"/>
</dbReference>
<dbReference type="GO" id="GO:0005789">
    <property type="term" value="C:endoplasmic reticulum membrane"/>
    <property type="evidence" value="ECO:0007669"/>
    <property type="project" value="UniProtKB-SubCell"/>
</dbReference>
<keyword evidence="11 14" id="KW-0472">Membrane</keyword>
<dbReference type="InterPro" id="IPR036174">
    <property type="entry name" value="Znf_Sec23_Sec24_sf"/>
</dbReference>
<evidence type="ECO:0000313" key="19">
    <source>
        <dbReference type="EMBL" id="EDK36556.2"/>
    </source>
</evidence>
<dbReference type="OMA" id="HYIYSIM"/>
<dbReference type="GO" id="GO:0090110">
    <property type="term" value="P:COPII-coated vesicle cargo loading"/>
    <property type="evidence" value="ECO:0007669"/>
    <property type="project" value="TreeGrafter"/>
</dbReference>
<evidence type="ECO:0000256" key="6">
    <source>
        <dbReference type="ARBA" id="ARBA00022723"/>
    </source>
</evidence>
<dbReference type="Gene3D" id="2.60.40.1670">
    <property type="entry name" value="beta-sandwich domain of Sec23/24"/>
    <property type="match status" value="1"/>
</dbReference>
<comment type="function">
    <text evidence="13 14">Component of the coat protein complex II (COPII) which promotes the formation of transport vesicles from the endoplasmic reticulum (ER). The coat has two main functions, the physical deformation of the endoplasmic reticulum membrane into vesicles and the selection of cargo molecules.</text>
</comment>
<evidence type="ECO:0000256" key="3">
    <source>
        <dbReference type="ARBA" id="ARBA00009210"/>
    </source>
</evidence>
<dbReference type="GeneID" id="5129353"/>
<keyword evidence="12 14" id="KW-0968">Cytoplasmic vesicle</keyword>
<keyword evidence="4 14" id="KW-0813">Transport</keyword>
<evidence type="ECO:0000256" key="14">
    <source>
        <dbReference type="RuleBase" id="RU365030"/>
    </source>
</evidence>
<evidence type="ECO:0000256" key="10">
    <source>
        <dbReference type="ARBA" id="ARBA00022927"/>
    </source>
</evidence>
<keyword evidence="6 14" id="KW-0479">Metal-binding</keyword>
<reference evidence="19 20" key="1">
    <citation type="journal article" date="2009" name="Nature">
        <title>Evolution of pathogenicity and sexual reproduction in eight Candida genomes.</title>
        <authorList>
            <person name="Butler G."/>
            <person name="Rasmussen M.D."/>
            <person name="Lin M.F."/>
            <person name="Santos M.A."/>
            <person name="Sakthikumar S."/>
            <person name="Munro C.A."/>
            <person name="Rheinbay E."/>
            <person name="Grabherr M."/>
            <person name="Forche A."/>
            <person name="Reedy J.L."/>
            <person name="Agrafioti I."/>
            <person name="Arnaud M.B."/>
            <person name="Bates S."/>
            <person name="Brown A.J."/>
            <person name="Brunke S."/>
            <person name="Costanzo M.C."/>
            <person name="Fitzpatrick D.A."/>
            <person name="de Groot P.W."/>
            <person name="Harris D."/>
            <person name="Hoyer L.L."/>
            <person name="Hube B."/>
            <person name="Klis F.M."/>
            <person name="Kodira C."/>
            <person name="Lennard N."/>
            <person name="Logue M.E."/>
            <person name="Martin R."/>
            <person name="Neiman A.M."/>
            <person name="Nikolaou E."/>
            <person name="Quail M.A."/>
            <person name="Quinn J."/>
            <person name="Santos M.C."/>
            <person name="Schmitzberger F.F."/>
            <person name="Sherlock G."/>
            <person name="Shah P."/>
            <person name="Silverstein K.A."/>
            <person name="Skrzypek M.S."/>
            <person name="Soll D."/>
            <person name="Staggs R."/>
            <person name="Stansfield I."/>
            <person name="Stumpf M.P."/>
            <person name="Sudbery P.E."/>
            <person name="Srikantha T."/>
            <person name="Zeng Q."/>
            <person name="Berman J."/>
            <person name="Berriman M."/>
            <person name="Heitman J."/>
            <person name="Gow N.A."/>
            <person name="Lorenz M.C."/>
            <person name="Birren B.W."/>
            <person name="Kellis M."/>
            <person name="Cuomo C.A."/>
        </authorList>
    </citation>
    <scope>NUCLEOTIDE SEQUENCE [LARGE SCALE GENOMIC DNA]</scope>
    <source>
        <strain evidence="20">ATCC 6260 / CBS 566 / DSM 6381 / JCM 1539 / NBRC 10279 / NRRL Y-324</strain>
    </source>
</reference>
<dbReference type="InterPro" id="IPR036175">
    <property type="entry name" value="Sec23/24_helical_dom_sf"/>
</dbReference>
<dbReference type="GO" id="GO:0005096">
    <property type="term" value="F:GTPase activator activity"/>
    <property type="evidence" value="ECO:0007669"/>
    <property type="project" value="TreeGrafter"/>
</dbReference>
<dbReference type="GO" id="GO:0000139">
    <property type="term" value="C:Golgi membrane"/>
    <property type="evidence" value="ECO:0007669"/>
    <property type="project" value="UniProtKB-SubCell"/>
</dbReference>
<dbReference type="GO" id="GO:0006886">
    <property type="term" value="P:intracellular protein transport"/>
    <property type="evidence" value="ECO:0007669"/>
    <property type="project" value="InterPro"/>
</dbReference>
<keyword evidence="8 14" id="KW-0862">Zinc</keyword>
<evidence type="ECO:0000259" key="17">
    <source>
        <dbReference type="Pfam" id="PF04811"/>
    </source>
</evidence>
<dbReference type="GO" id="GO:0008270">
    <property type="term" value="F:zinc ion binding"/>
    <property type="evidence" value="ECO:0007669"/>
    <property type="project" value="InterPro"/>
</dbReference>
<dbReference type="InParanoid" id="A5DBJ9"/>
<dbReference type="SUPFAM" id="SSF81811">
    <property type="entry name" value="Helical domain of Sec23/24"/>
    <property type="match status" value="1"/>
</dbReference>
<evidence type="ECO:0000256" key="8">
    <source>
        <dbReference type="ARBA" id="ARBA00022833"/>
    </source>
</evidence>
<evidence type="ECO:0000256" key="12">
    <source>
        <dbReference type="ARBA" id="ARBA00023329"/>
    </source>
</evidence>